<feature type="domain" description="Peptidase S74" evidence="1">
    <location>
        <begin position="269"/>
        <end position="359"/>
    </location>
</feature>
<sequence>MSYYMTKNLIGSDPSQVPTNGSLGTMAFQDAEDVAVGDLAVGGVLKFPDGTQQTTAPVAPAWGNITGKPTTIDGFGITDALALIGGTLTGGLALAYNVPKLTLSDTSQAGGAGIFRWTSAGGQLKLLRNTAATGDFSTSTTPVSYSATDVATFAVRPVFGAATPWDSSNLPNPLDKSGGTMTGMLTTTSAAGAMGNDCTGSLTVKNSGGTGDTDMAMVVFHAPGYWAVKLGLRADGYFGLGGGSATSWRWYVNTATGDMTSAGNVIAYSDETLKENIETIPDALAKVAQLRGVGFNRKDIDGKPRHIGLIAQEVQKVIPEVVSMNADGILGVAYANIVGLLVEAVKELSARVDELEGMA</sequence>
<keyword evidence="3" id="KW-1185">Reference proteome</keyword>
<reference evidence="2 3" key="1">
    <citation type="submission" date="2019-05" db="EMBL/GenBank/DDBJ databases">
        <title>Whole genome sequence analysis of Cupriavidus campinensis S14E4C strain.</title>
        <authorList>
            <person name="Abbaszade G."/>
            <person name="Szabo A."/>
            <person name="Toumi M."/>
            <person name="Toth E."/>
        </authorList>
    </citation>
    <scope>NUCLEOTIDE SEQUENCE [LARGE SCALE GENOMIC DNA]</scope>
    <source>
        <strain evidence="2 3">S14E4C</strain>
    </source>
</reference>
<proteinExistence type="predicted"/>
<dbReference type="Proteomes" id="UP000318943">
    <property type="component" value="Unassembled WGS sequence"/>
</dbReference>
<accession>A0ABY3ETD3</accession>
<evidence type="ECO:0000259" key="1">
    <source>
        <dbReference type="PROSITE" id="PS51688"/>
    </source>
</evidence>
<dbReference type="EMBL" id="VCIZ01000002">
    <property type="protein sequence ID" value="TSP13962.1"/>
    <property type="molecule type" value="Genomic_DNA"/>
</dbReference>
<protein>
    <submittedName>
        <fullName evidence="2">Tail fiber domain-containing protein</fullName>
    </submittedName>
</protein>
<dbReference type="Pfam" id="PF13884">
    <property type="entry name" value="Peptidase_S74"/>
    <property type="match status" value="1"/>
</dbReference>
<gene>
    <name evidence="2" type="ORF">FGG12_05685</name>
</gene>
<evidence type="ECO:0000313" key="3">
    <source>
        <dbReference type="Proteomes" id="UP000318943"/>
    </source>
</evidence>
<evidence type="ECO:0000313" key="2">
    <source>
        <dbReference type="EMBL" id="TSP13962.1"/>
    </source>
</evidence>
<dbReference type="InterPro" id="IPR030392">
    <property type="entry name" value="S74_ICA"/>
</dbReference>
<dbReference type="InterPro" id="IPR036388">
    <property type="entry name" value="WH-like_DNA-bd_sf"/>
</dbReference>
<organism evidence="2 3">
    <name type="scientific">Cupriavidus campinensis</name>
    <dbReference type="NCBI Taxonomy" id="151783"/>
    <lineage>
        <taxon>Bacteria</taxon>
        <taxon>Pseudomonadati</taxon>
        <taxon>Pseudomonadota</taxon>
        <taxon>Betaproteobacteria</taxon>
        <taxon>Burkholderiales</taxon>
        <taxon>Burkholderiaceae</taxon>
        <taxon>Cupriavidus</taxon>
    </lineage>
</organism>
<dbReference type="Gene3D" id="1.10.10.10">
    <property type="entry name" value="Winged helix-like DNA-binding domain superfamily/Winged helix DNA-binding domain"/>
    <property type="match status" value="1"/>
</dbReference>
<dbReference type="PROSITE" id="PS51688">
    <property type="entry name" value="ICA"/>
    <property type="match status" value="1"/>
</dbReference>
<name>A0ABY3ETD3_9BURK</name>
<comment type="caution">
    <text evidence="2">The sequence shown here is derived from an EMBL/GenBank/DDBJ whole genome shotgun (WGS) entry which is preliminary data.</text>
</comment>